<comment type="cofactor">
    <cofactor evidence="1">
        <name>FAD</name>
        <dbReference type="ChEBI" id="CHEBI:57692"/>
    </cofactor>
</comment>
<evidence type="ECO:0000256" key="9">
    <source>
        <dbReference type="ARBA" id="ARBA00022827"/>
    </source>
</evidence>
<dbReference type="InterPro" id="IPR001100">
    <property type="entry name" value="Pyr_nuc-diS_OxRdtase"/>
</dbReference>
<dbReference type="InterPro" id="IPR016156">
    <property type="entry name" value="FAD/NAD-linked_Rdtase_dimer_sf"/>
</dbReference>
<dbReference type="Pfam" id="PF02852">
    <property type="entry name" value="Pyr_redox_dim"/>
    <property type="match status" value="1"/>
</dbReference>
<dbReference type="PRINTS" id="PR00368">
    <property type="entry name" value="FADPNR"/>
</dbReference>
<keyword evidence="8" id="KW-0285">Flavoprotein</keyword>
<evidence type="ECO:0000256" key="1">
    <source>
        <dbReference type="ARBA" id="ARBA00001974"/>
    </source>
</evidence>
<feature type="compositionally biased region" description="Basic and acidic residues" evidence="14">
    <location>
        <begin position="487"/>
        <end position="506"/>
    </location>
</feature>
<dbReference type="EMBL" id="JAFITR010000002">
    <property type="protein sequence ID" value="MBN4066497.1"/>
    <property type="molecule type" value="Genomic_DNA"/>
</dbReference>
<keyword evidence="7" id="KW-0963">Cytoplasm</keyword>
<keyword evidence="18" id="KW-1185">Reference proteome</keyword>
<comment type="caution">
    <text evidence="17">The sequence shown here is derived from an EMBL/GenBank/DDBJ whole genome shotgun (WGS) entry which is preliminary data.</text>
</comment>
<comment type="similarity">
    <text evidence="4">Belongs to the class-I pyridine nucleotide-disulfide oxidoreductase family.</text>
</comment>
<organism evidence="17 18">
    <name type="scientific">Simkania negevensis</name>
    <dbReference type="NCBI Taxonomy" id="83561"/>
    <lineage>
        <taxon>Bacteria</taxon>
        <taxon>Pseudomonadati</taxon>
        <taxon>Chlamydiota</taxon>
        <taxon>Chlamydiia</taxon>
        <taxon>Parachlamydiales</taxon>
        <taxon>Simkaniaceae</taxon>
        <taxon>Simkania</taxon>
    </lineage>
</organism>
<reference evidence="17 18" key="1">
    <citation type="submission" date="2021-02" db="EMBL/GenBank/DDBJ databases">
        <title>Activity-based single-cell genomes from oceanic crustal fluid captures similar information to metagenomic and metatranscriptomic surveys with orders of magnitude less sampling.</title>
        <authorList>
            <person name="D'Angelo T.S."/>
            <person name="Orcutt B.N."/>
        </authorList>
    </citation>
    <scope>NUCLEOTIDE SEQUENCE [LARGE SCALE GENOMIC DNA]</scope>
    <source>
        <strain evidence="17">AH-315-G07</strain>
    </source>
</reference>
<sequence>MRSANGNTMIKKKYDLVVIGSGPAGEKAAVKAAYFQKRVAIIEKEPGRFGGAGVHTGTVPSKTLKETAIYFSGKYDKGLYGVEKALQHEASAQEFLFRKNQVISAQNDEVHRNLQMHRVDIYQGVASFEDAHTVQVQGKDEALLYTQFVLVATGSYPFHPENIPFDAGSVYDSDSILEIEKFPRSICIIGAGVIGCEYATIFATMGAQVCLVNGSDEILRFLDKDITFELVSQMRKAGVQTFFNLRVDKVERIGSEGVRTTLSSGEEVETDIFLYAAGRQGALQGLNLDKVGVAVGKREAIEVDGCYRTNVNNIFAVGDVIGFPALASTGMDQGRIAVAHMFGLHDVETLTRLLPYGIYTVPEISMVGLTEEDAKKEGISCCVGYSRYQDMTRGQIMGFKEGFMKILFNKEDQVIIGVHIIGPIASELIHFGMMLVQRQETLSDVINYVFNYPTLHDLYKYACYDGFGALSGHKVKDPVMHPQPNNEYKREDREESEENTKDGGHC</sequence>
<evidence type="ECO:0000313" key="18">
    <source>
        <dbReference type="Proteomes" id="UP000722121"/>
    </source>
</evidence>
<dbReference type="EC" id="1.6.1.1" evidence="5"/>
<evidence type="ECO:0000256" key="2">
    <source>
        <dbReference type="ARBA" id="ARBA00002842"/>
    </source>
</evidence>
<accession>A0ABS3APC9</accession>
<dbReference type="InterPro" id="IPR004099">
    <property type="entry name" value="Pyr_nucl-diS_OxRdtase_dimer"/>
</dbReference>
<evidence type="ECO:0000256" key="4">
    <source>
        <dbReference type="ARBA" id="ARBA00007532"/>
    </source>
</evidence>
<comment type="function">
    <text evidence="2">Conversion of NADPH, generated by peripheral catabolic pathways, to NADH, which can enter the respiratory chain for energy generation.</text>
</comment>
<feature type="domain" description="Pyridine nucleotide-disulphide oxidoreductase dimerisation" evidence="15">
    <location>
        <begin position="355"/>
        <end position="460"/>
    </location>
</feature>
<keyword evidence="12" id="KW-0520">NAD</keyword>
<evidence type="ECO:0000256" key="3">
    <source>
        <dbReference type="ARBA" id="ARBA00004496"/>
    </source>
</evidence>
<proteinExistence type="inferred from homology"/>
<dbReference type="InterPro" id="IPR050151">
    <property type="entry name" value="Class-I_Pyr_Nuc-Dis_Oxidored"/>
</dbReference>
<protein>
    <recommendedName>
        <fullName evidence="6">Soluble pyridine nucleotide transhydrogenase</fullName>
        <ecNumber evidence="5">1.6.1.1</ecNumber>
    </recommendedName>
    <alternativeName>
        <fullName evidence="13">NAD(P)(+) transhydrogenase [B-specific]</fullName>
    </alternativeName>
</protein>
<evidence type="ECO:0000256" key="11">
    <source>
        <dbReference type="ARBA" id="ARBA00023002"/>
    </source>
</evidence>
<dbReference type="PIRSF" id="PIRSF000350">
    <property type="entry name" value="Mercury_reductase_MerA"/>
    <property type="match status" value="1"/>
</dbReference>
<dbReference type="Gene3D" id="3.30.390.30">
    <property type="match status" value="1"/>
</dbReference>
<dbReference type="NCBIfam" id="NF003585">
    <property type="entry name" value="PRK05249.1"/>
    <property type="match status" value="1"/>
</dbReference>
<feature type="region of interest" description="Disordered" evidence="14">
    <location>
        <begin position="475"/>
        <end position="506"/>
    </location>
</feature>
<gene>
    <name evidence="17" type="primary">sthA</name>
    <name evidence="17" type="ORF">JYU14_00225</name>
</gene>
<dbReference type="Gene3D" id="3.50.50.60">
    <property type="entry name" value="FAD/NAD(P)-binding domain"/>
    <property type="match status" value="2"/>
</dbReference>
<dbReference type="InterPro" id="IPR036188">
    <property type="entry name" value="FAD/NAD-bd_sf"/>
</dbReference>
<evidence type="ECO:0000259" key="16">
    <source>
        <dbReference type="Pfam" id="PF07992"/>
    </source>
</evidence>
<dbReference type="Proteomes" id="UP000722121">
    <property type="component" value="Unassembled WGS sequence"/>
</dbReference>
<dbReference type="PANTHER" id="PTHR22912:SF93">
    <property type="entry name" value="SOLUBLE PYRIDINE NUCLEOTIDE TRANSHYDROGENASE"/>
    <property type="match status" value="1"/>
</dbReference>
<evidence type="ECO:0000256" key="7">
    <source>
        <dbReference type="ARBA" id="ARBA00022490"/>
    </source>
</evidence>
<evidence type="ECO:0000256" key="8">
    <source>
        <dbReference type="ARBA" id="ARBA00022630"/>
    </source>
</evidence>
<keyword evidence="11 17" id="KW-0560">Oxidoreductase</keyword>
<dbReference type="PANTHER" id="PTHR22912">
    <property type="entry name" value="DISULFIDE OXIDOREDUCTASE"/>
    <property type="match status" value="1"/>
</dbReference>
<dbReference type="Pfam" id="PF07992">
    <property type="entry name" value="Pyr_redox_2"/>
    <property type="match status" value="1"/>
</dbReference>
<keyword evidence="9" id="KW-0274">FAD</keyword>
<evidence type="ECO:0000256" key="5">
    <source>
        <dbReference type="ARBA" id="ARBA00012772"/>
    </source>
</evidence>
<evidence type="ECO:0000256" key="12">
    <source>
        <dbReference type="ARBA" id="ARBA00023027"/>
    </source>
</evidence>
<dbReference type="SUPFAM" id="SSF55424">
    <property type="entry name" value="FAD/NAD-linked reductases, dimerisation (C-terminal) domain"/>
    <property type="match status" value="1"/>
</dbReference>
<evidence type="ECO:0000259" key="15">
    <source>
        <dbReference type="Pfam" id="PF02852"/>
    </source>
</evidence>
<evidence type="ECO:0000256" key="14">
    <source>
        <dbReference type="SAM" id="MobiDB-lite"/>
    </source>
</evidence>
<evidence type="ECO:0000256" key="13">
    <source>
        <dbReference type="ARBA" id="ARBA00031183"/>
    </source>
</evidence>
<dbReference type="PRINTS" id="PR00411">
    <property type="entry name" value="PNDRDTASEI"/>
</dbReference>
<dbReference type="SUPFAM" id="SSF51905">
    <property type="entry name" value="FAD/NAD(P)-binding domain"/>
    <property type="match status" value="1"/>
</dbReference>
<feature type="domain" description="FAD/NAD(P)-binding" evidence="16">
    <location>
        <begin position="14"/>
        <end position="334"/>
    </location>
</feature>
<dbReference type="InterPro" id="IPR023753">
    <property type="entry name" value="FAD/NAD-binding_dom"/>
</dbReference>
<evidence type="ECO:0000256" key="10">
    <source>
        <dbReference type="ARBA" id="ARBA00022857"/>
    </source>
</evidence>
<keyword evidence="10" id="KW-0521">NADP</keyword>
<evidence type="ECO:0000256" key="6">
    <source>
        <dbReference type="ARBA" id="ARBA00016603"/>
    </source>
</evidence>
<evidence type="ECO:0000313" key="17">
    <source>
        <dbReference type="EMBL" id="MBN4066497.1"/>
    </source>
</evidence>
<comment type="subcellular location">
    <subcellularLocation>
        <location evidence="3">Cytoplasm</location>
    </subcellularLocation>
</comment>
<dbReference type="GO" id="GO:0003957">
    <property type="term" value="F:NAD(P)+ transhydrogenase (Si-specific) activity"/>
    <property type="evidence" value="ECO:0007669"/>
    <property type="project" value="UniProtKB-EC"/>
</dbReference>
<name>A0ABS3APC9_9BACT</name>